<evidence type="ECO:0000313" key="1">
    <source>
        <dbReference type="EMBL" id="ANU36995.1"/>
    </source>
</evidence>
<accession>A0A1C7FA63</accession>
<reference evidence="1 2" key="1">
    <citation type="submission" date="2016-07" db="EMBL/GenBank/DDBJ databases">
        <title>Genome sequencing of Vibrio scophthalmi strain VS-05, an isolated from Paralichthys olivaceus.</title>
        <authorList>
            <person name="Han H.-J."/>
        </authorList>
    </citation>
    <scope>NUCLEOTIDE SEQUENCE [LARGE SCALE GENOMIC DNA]</scope>
    <source>
        <strain evidence="1 2">VS-05</strain>
    </source>
</reference>
<name>A0A1C7FA63_9VIBR</name>
<dbReference type="Proteomes" id="UP000092528">
    <property type="component" value="Chromosome 1"/>
</dbReference>
<proteinExistence type="predicted"/>
<sequence>MWLYHGFYQANEVDSSSYFLNWMLIMTNESSPDDLAAQVFGSQTPLPPFCNIEKGELAIKFSNSTFWLPLDEPTMRRVHRQTGVLSDELRNSLELNQQKASEFLSTSLQLPNLALFAGSGASLGEPNGPSMWDLWVKCMFVNAEDNGIENAVEQLHEEAKAICDKLRYTDLESPNIEHFLSACDAYLTVYPEDQSVRPFLTSCKAKILEACSDFLSIGNPDISAYTETLRKLARRRTRDPRLKVFTTNYDMCFETASSDLGMMVVDGFSYTRKRRFNGQYFNFDVVNRANEEQSFIQGVIQLYKLHGSVSWEYQDKDVYEVQQPSPEIACLIYPAKGKYQQAFIQPHLELLSRYLEFLRLPNACLVVSGFGFNDDHLSEPILSAIKSNPSLKLIVSDYAAYEQINGGGSHYWQDLSSCGADVTFINASFKQLSGLIPNLAALSPAEQLGKDVQRLLVGGNG</sequence>
<gene>
    <name evidence="1" type="ORF">VSVS05_01870</name>
</gene>
<organism evidence="1 2">
    <name type="scientific">Vibrio scophthalmi</name>
    <dbReference type="NCBI Taxonomy" id="45658"/>
    <lineage>
        <taxon>Bacteria</taxon>
        <taxon>Pseudomonadati</taxon>
        <taxon>Pseudomonadota</taxon>
        <taxon>Gammaproteobacteria</taxon>
        <taxon>Vibrionales</taxon>
        <taxon>Vibrionaceae</taxon>
        <taxon>Vibrio</taxon>
    </lineage>
</organism>
<dbReference type="EMBL" id="CP016414">
    <property type="protein sequence ID" value="ANU36995.1"/>
    <property type="molecule type" value="Genomic_DNA"/>
</dbReference>
<evidence type="ECO:0000313" key="2">
    <source>
        <dbReference type="Proteomes" id="UP000092528"/>
    </source>
</evidence>
<keyword evidence="2" id="KW-1185">Reference proteome</keyword>
<dbReference type="AlphaFoldDB" id="A0A1C7FA63"/>
<dbReference type="Pfam" id="PF13289">
    <property type="entry name" value="SIR2_2"/>
    <property type="match status" value="1"/>
</dbReference>
<dbReference type="PATRIC" id="fig|45658.7.peg.1861"/>
<protein>
    <submittedName>
        <fullName evidence="1">Uncharacterized protein</fullName>
    </submittedName>
</protein>